<accession>A0A158FDE9</accession>
<evidence type="ECO:0000313" key="3">
    <source>
        <dbReference type="EMBL" id="SAL17834.1"/>
    </source>
</evidence>
<dbReference type="Proteomes" id="UP000054893">
    <property type="component" value="Unassembled WGS sequence"/>
</dbReference>
<organism evidence="3 4">
    <name type="scientific">Caballeronia sordidicola</name>
    <name type="common">Burkholderia sordidicola</name>
    <dbReference type="NCBI Taxonomy" id="196367"/>
    <lineage>
        <taxon>Bacteria</taxon>
        <taxon>Pseudomonadati</taxon>
        <taxon>Pseudomonadota</taxon>
        <taxon>Betaproteobacteria</taxon>
        <taxon>Burkholderiales</taxon>
        <taxon>Burkholderiaceae</taxon>
        <taxon>Caballeronia</taxon>
    </lineage>
</organism>
<protein>
    <submittedName>
        <fullName evidence="3">Uncharacterized protein</fullName>
    </submittedName>
</protein>
<evidence type="ECO:0000313" key="4">
    <source>
        <dbReference type="Proteomes" id="UP000054893"/>
    </source>
</evidence>
<feature type="region of interest" description="Disordered" evidence="1">
    <location>
        <begin position="28"/>
        <end position="56"/>
    </location>
</feature>
<proteinExistence type="predicted"/>
<dbReference type="OrthoDB" id="9108989at2"/>
<dbReference type="AlphaFoldDB" id="A0A158FDE9"/>
<keyword evidence="2" id="KW-1133">Transmembrane helix</keyword>
<name>A0A158FDE9_CABSO</name>
<keyword evidence="2" id="KW-0812">Transmembrane</keyword>
<feature type="transmembrane region" description="Helical" evidence="2">
    <location>
        <begin position="6"/>
        <end position="22"/>
    </location>
</feature>
<keyword evidence="2" id="KW-0472">Membrane</keyword>
<sequence>MSNWMVFMIVWAMVAMCVVLFIRGAQPHVERPDGENRGDSRDMKGGAFAPGVDVAR</sequence>
<feature type="compositionally biased region" description="Basic and acidic residues" evidence="1">
    <location>
        <begin position="28"/>
        <end position="44"/>
    </location>
</feature>
<dbReference type="EMBL" id="FCOC02000002">
    <property type="protein sequence ID" value="SAL17834.1"/>
    <property type="molecule type" value="Genomic_DNA"/>
</dbReference>
<gene>
    <name evidence="3" type="ORF">AWB64_01166</name>
</gene>
<evidence type="ECO:0000256" key="2">
    <source>
        <dbReference type="SAM" id="Phobius"/>
    </source>
</evidence>
<reference evidence="3 4" key="1">
    <citation type="submission" date="2016-01" db="EMBL/GenBank/DDBJ databases">
        <authorList>
            <person name="Oliw E.H."/>
        </authorList>
    </citation>
    <scope>NUCLEOTIDE SEQUENCE [LARGE SCALE GENOMIC DNA]</scope>
    <source>
        <strain evidence="3">LMG 22029</strain>
    </source>
</reference>
<evidence type="ECO:0000256" key="1">
    <source>
        <dbReference type="SAM" id="MobiDB-lite"/>
    </source>
</evidence>